<evidence type="ECO:0008006" key="6">
    <source>
        <dbReference type="Google" id="ProtNLM"/>
    </source>
</evidence>
<reference evidence="4 5" key="1">
    <citation type="submission" date="2021-03" db="EMBL/GenBank/DDBJ databases">
        <title>Aliifodinibius sp. nov., a new bacterium isolated from saline soil.</title>
        <authorList>
            <person name="Galisteo C."/>
            <person name="De La Haba R."/>
            <person name="Sanchez-Porro C."/>
            <person name="Ventosa A."/>
        </authorList>
    </citation>
    <scope>NUCLEOTIDE SEQUENCE [LARGE SCALE GENOMIC DNA]</scope>
    <source>
        <strain evidence="4 5">1BSP15-2V2</strain>
    </source>
</reference>
<comment type="caution">
    <text evidence="4">The sequence shown here is derived from an EMBL/GenBank/DDBJ whole genome shotgun (WGS) entry which is preliminary data.</text>
</comment>
<evidence type="ECO:0000313" key="5">
    <source>
        <dbReference type="Proteomes" id="UP001207918"/>
    </source>
</evidence>
<organism evidence="4 5">
    <name type="scientific">Fodinibius salsisoli</name>
    <dbReference type="NCBI Taxonomy" id="2820877"/>
    <lineage>
        <taxon>Bacteria</taxon>
        <taxon>Pseudomonadati</taxon>
        <taxon>Balneolota</taxon>
        <taxon>Balneolia</taxon>
        <taxon>Balneolales</taxon>
        <taxon>Balneolaceae</taxon>
        <taxon>Fodinibius</taxon>
    </lineage>
</organism>
<name>A0ABT3PHH7_9BACT</name>
<gene>
    <name evidence="4" type="ORF">J6I44_00865</name>
</gene>
<protein>
    <recommendedName>
        <fullName evidence="6">Flagellar assembly protein FliH</fullName>
    </recommendedName>
</protein>
<dbReference type="Proteomes" id="UP001207918">
    <property type="component" value="Unassembled WGS sequence"/>
</dbReference>
<evidence type="ECO:0000256" key="1">
    <source>
        <dbReference type="ARBA" id="ARBA00022448"/>
    </source>
</evidence>
<evidence type="ECO:0000313" key="4">
    <source>
        <dbReference type="EMBL" id="MCW9705378.1"/>
    </source>
</evidence>
<evidence type="ECO:0000256" key="2">
    <source>
        <dbReference type="ARBA" id="ARBA00022927"/>
    </source>
</evidence>
<keyword evidence="3" id="KW-0175">Coiled coil</keyword>
<accession>A0ABT3PHH7</accession>
<keyword evidence="2" id="KW-0653">Protein transport</keyword>
<proteinExistence type="predicted"/>
<dbReference type="PANTHER" id="PTHR34982">
    <property type="entry name" value="YOP PROTEINS TRANSLOCATION PROTEIN L"/>
    <property type="match status" value="1"/>
</dbReference>
<evidence type="ECO:0000256" key="3">
    <source>
        <dbReference type="SAM" id="Coils"/>
    </source>
</evidence>
<keyword evidence="1" id="KW-0813">Transport</keyword>
<keyword evidence="5" id="KW-1185">Reference proteome</keyword>
<dbReference type="RefSeq" id="WP_265764041.1">
    <property type="nucleotide sequence ID" value="NZ_JAGGJA010000001.1"/>
</dbReference>
<feature type="coiled-coil region" evidence="3">
    <location>
        <begin position="84"/>
        <end position="111"/>
    </location>
</feature>
<dbReference type="EMBL" id="JAGGJA010000001">
    <property type="protein sequence ID" value="MCW9705378.1"/>
    <property type="molecule type" value="Genomic_DNA"/>
</dbReference>
<dbReference type="PANTHER" id="PTHR34982:SF1">
    <property type="entry name" value="FLAGELLAR ASSEMBLY PROTEIN FLIH"/>
    <property type="match status" value="1"/>
</dbReference>
<dbReference type="InterPro" id="IPR051472">
    <property type="entry name" value="T3SS_Stator/FliH"/>
</dbReference>
<sequence length="233" mass="27802">MEDQKILHTEEINWYNEEENRLDYEVAFGDDGYKKTQKNNSPQVYSEPKVDIKKLIEKRDGKWKQRLERAREEAFEKGWQCGYKEGFEKAEQQVDEKISRLEELVEKAHEDWNYRHQLLNPGLLDLVFDIVENIVGLPVENPEIRKQLEEKLSVLLHETDDEIKPQLWVSEQDYHFVEELVERYAPELSLSIRVSVDCNTGEFEFETQNETVVHRFREKLADLKDSMTLPSWK</sequence>